<evidence type="ECO:0000259" key="1">
    <source>
        <dbReference type="PROSITE" id="PS51340"/>
    </source>
</evidence>
<evidence type="ECO:0000313" key="3">
    <source>
        <dbReference type="Proteomes" id="UP000199406"/>
    </source>
</evidence>
<dbReference type="GO" id="GO:0003824">
    <property type="term" value="F:catalytic activity"/>
    <property type="evidence" value="ECO:0007669"/>
    <property type="project" value="InterPro"/>
</dbReference>
<dbReference type="GO" id="GO:0030170">
    <property type="term" value="F:pyridoxal phosphate binding"/>
    <property type="evidence" value="ECO:0007669"/>
    <property type="project" value="InterPro"/>
</dbReference>
<dbReference type="Pfam" id="PF03476">
    <property type="entry name" value="MOSC_N"/>
    <property type="match status" value="1"/>
</dbReference>
<dbReference type="Pfam" id="PF03473">
    <property type="entry name" value="MOSC"/>
    <property type="match status" value="1"/>
</dbReference>
<dbReference type="STRING" id="1550231.SAMN05660662_0762"/>
<reference evidence="3" key="1">
    <citation type="submission" date="2016-10" db="EMBL/GenBank/DDBJ databases">
        <authorList>
            <person name="Varghese N."/>
            <person name="Submissions S."/>
        </authorList>
    </citation>
    <scope>NUCLEOTIDE SEQUENCE [LARGE SCALE GENOMIC DNA]</scope>
    <source>
        <strain evidence="3">DSM 44268</strain>
    </source>
</reference>
<organism evidence="2 3">
    <name type="scientific">Blastococcus aurantiacus</name>
    <dbReference type="NCBI Taxonomy" id="1550231"/>
    <lineage>
        <taxon>Bacteria</taxon>
        <taxon>Bacillati</taxon>
        <taxon>Actinomycetota</taxon>
        <taxon>Actinomycetes</taxon>
        <taxon>Geodermatophilales</taxon>
        <taxon>Geodermatophilaceae</taxon>
        <taxon>Blastococcus</taxon>
    </lineage>
</organism>
<dbReference type="GO" id="GO:0030151">
    <property type="term" value="F:molybdenum ion binding"/>
    <property type="evidence" value="ECO:0007669"/>
    <property type="project" value="InterPro"/>
</dbReference>
<dbReference type="EMBL" id="FNBT01000001">
    <property type="protein sequence ID" value="SDF02605.1"/>
    <property type="molecule type" value="Genomic_DNA"/>
</dbReference>
<keyword evidence="3" id="KW-1185">Reference proteome</keyword>
<dbReference type="OrthoDB" id="9793178at2"/>
<dbReference type="PROSITE" id="PS51340">
    <property type="entry name" value="MOSC"/>
    <property type="match status" value="1"/>
</dbReference>
<dbReference type="AlphaFoldDB" id="A0A1G7HQ85"/>
<dbReference type="InterPro" id="IPR011037">
    <property type="entry name" value="Pyrv_Knase-like_insert_dom_sf"/>
</dbReference>
<protein>
    <recommendedName>
        <fullName evidence="1">MOSC domain-containing protein</fullName>
    </recommendedName>
</protein>
<dbReference type="SUPFAM" id="SSF50800">
    <property type="entry name" value="PK beta-barrel domain-like"/>
    <property type="match status" value="1"/>
</dbReference>
<dbReference type="InterPro" id="IPR005302">
    <property type="entry name" value="MoCF_Sase_C"/>
</dbReference>
<evidence type="ECO:0000313" key="2">
    <source>
        <dbReference type="EMBL" id="SDF02605.1"/>
    </source>
</evidence>
<gene>
    <name evidence="2" type="ORF">SAMN05660662_0762</name>
</gene>
<sequence>MHIDALYRFPVKSMLGERVEQASVTGRGLLGDRAYALVDPADGTVASAKHPRKWGALLGLSARFAAEPVPGAAAPPVLITMPDGTELSSDAAGTDAALSDLVGRPVRLTSEVPAGSRFEEQWPAIEGLAPTEFIEGTTHAFEGEEPVSAIDLGQMAPPGTFFDLAALHLLTRATLDELTALGSGSDFDVLRYRPNILVGGTEPGFAEDAWVGRSACLGDSARAAVRMLTMRCVMTTLAQGDLPEDRDTLRTVARHHRREIPGLGTWACAGVYADVTGEGVLRTGDPVTLV</sequence>
<accession>A0A1G7HQ85</accession>
<dbReference type="RefSeq" id="WP_091763743.1">
    <property type="nucleotide sequence ID" value="NZ_FNBT01000001.1"/>
</dbReference>
<proteinExistence type="predicted"/>
<dbReference type="Proteomes" id="UP000199406">
    <property type="component" value="Unassembled WGS sequence"/>
</dbReference>
<name>A0A1G7HQ85_9ACTN</name>
<feature type="domain" description="MOSC" evidence="1">
    <location>
        <begin position="128"/>
        <end position="290"/>
    </location>
</feature>
<dbReference type="InterPro" id="IPR005303">
    <property type="entry name" value="MOCOS_middle"/>
</dbReference>